<evidence type="ECO:0000256" key="3">
    <source>
        <dbReference type="HAMAP-Rule" id="MF_00272"/>
    </source>
</evidence>
<dbReference type="AlphaFoldDB" id="A0A537J2L1"/>
<comment type="similarity">
    <text evidence="1 3">Belongs to the GcvH family.</text>
</comment>
<dbReference type="InterPro" id="IPR002930">
    <property type="entry name" value="GCV_H"/>
</dbReference>
<dbReference type="GO" id="GO:0005960">
    <property type="term" value="C:glycine cleavage complex"/>
    <property type="evidence" value="ECO:0007669"/>
    <property type="project" value="InterPro"/>
</dbReference>
<dbReference type="CDD" id="cd06848">
    <property type="entry name" value="GCS_H"/>
    <property type="match status" value="1"/>
</dbReference>
<reference evidence="6 7" key="1">
    <citation type="journal article" date="2019" name="Nat. Microbiol.">
        <title>Mediterranean grassland soil C-N compound turnover is dependent on rainfall and depth, and is mediated by genomically divergent microorganisms.</title>
        <authorList>
            <person name="Diamond S."/>
            <person name="Andeer P.F."/>
            <person name="Li Z."/>
            <person name="Crits-Christoph A."/>
            <person name="Burstein D."/>
            <person name="Anantharaman K."/>
            <person name="Lane K.R."/>
            <person name="Thomas B.C."/>
            <person name="Pan C."/>
            <person name="Northen T.R."/>
            <person name="Banfield J.F."/>
        </authorList>
    </citation>
    <scope>NUCLEOTIDE SEQUENCE [LARGE SCALE GENOMIC DNA]</scope>
    <source>
        <strain evidence="6">NP_8</strain>
    </source>
</reference>
<evidence type="ECO:0000313" key="6">
    <source>
        <dbReference type="EMBL" id="TMI77286.1"/>
    </source>
</evidence>
<gene>
    <name evidence="3 6" type="primary">gcvH</name>
    <name evidence="6" type="ORF">E6H05_00410</name>
</gene>
<dbReference type="InterPro" id="IPR000089">
    <property type="entry name" value="Biotin_lipoyl"/>
</dbReference>
<dbReference type="PANTHER" id="PTHR11715">
    <property type="entry name" value="GLYCINE CLEAVAGE SYSTEM H PROTEIN"/>
    <property type="match status" value="1"/>
</dbReference>
<dbReference type="HAMAP" id="MF_00272">
    <property type="entry name" value="GcvH"/>
    <property type="match status" value="1"/>
</dbReference>
<dbReference type="InterPro" id="IPR033753">
    <property type="entry name" value="GCV_H/Fam206"/>
</dbReference>
<accession>A0A537J2L1</accession>
<dbReference type="SUPFAM" id="SSF51230">
    <property type="entry name" value="Single hybrid motif"/>
    <property type="match status" value="1"/>
</dbReference>
<evidence type="ECO:0000313" key="7">
    <source>
        <dbReference type="Proteomes" id="UP000318834"/>
    </source>
</evidence>
<dbReference type="NCBIfam" id="NF002270">
    <property type="entry name" value="PRK01202.1"/>
    <property type="match status" value="1"/>
</dbReference>
<dbReference type="Proteomes" id="UP000318834">
    <property type="component" value="Unassembled WGS sequence"/>
</dbReference>
<comment type="subunit">
    <text evidence="3">The glycine cleavage system is composed of four proteins: P, T, L and H.</text>
</comment>
<comment type="cofactor">
    <cofactor evidence="3">
        <name>(R)-lipoate</name>
        <dbReference type="ChEBI" id="CHEBI:83088"/>
    </cofactor>
    <text evidence="3">Binds 1 lipoyl cofactor covalently.</text>
</comment>
<evidence type="ECO:0000256" key="4">
    <source>
        <dbReference type="PIRSR" id="PIRSR617453-50"/>
    </source>
</evidence>
<comment type="function">
    <text evidence="3">The glycine cleavage system catalyzes the degradation of glycine. The H protein shuttles the methylamine group of glycine from the P protein to the T protein.</text>
</comment>
<evidence type="ECO:0000256" key="2">
    <source>
        <dbReference type="ARBA" id="ARBA00022823"/>
    </source>
</evidence>
<dbReference type="EMBL" id="VBAP01000004">
    <property type="protein sequence ID" value="TMI77286.1"/>
    <property type="molecule type" value="Genomic_DNA"/>
</dbReference>
<evidence type="ECO:0000256" key="1">
    <source>
        <dbReference type="ARBA" id="ARBA00009249"/>
    </source>
</evidence>
<proteinExistence type="inferred from homology"/>
<dbReference type="PANTHER" id="PTHR11715:SF3">
    <property type="entry name" value="GLYCINE CLEAVAGE SYSTEM H PROTEIN-RELATED"/>
    <property type="match status" value="1"/>
</dbReference>
<dbReference type="InterPro" id="IPR003016">
    <property type="entry name" value="2-oxoA_DH_lipoyl-BS"/>
</dbReference>
<dbReference type="GO" id="GO:0019464">
    <property type="term" value="P:glycine decarboxylation via glycine cleavage system"/>
    <property type="evidence" value="ECO:0007669"/>
    <property type="project" value="UniProtKB-UniRule"/>
</dbReference>
<keyword evidence="2 3" id="KW-0450">Lipoyl</keyword>
<dbReference type="Pfam" id="PF01597">
    <property type="entry name" value="GCV_H"/>
    <property type="match status" value="1"/>
</dbReference>
<sequence>MYPKDLRYSSEHEWVRVEGGRVRVGITRFAADRLTDVVFVELPAAGAKVTFMQPFGVVESVKAVSDLYAPLSGTVVEVNPALVDSPEVVNSDPYGKGWMIVVQPDDLRELERLMPVDQYVVAIGEAAP</sequence>
<evidence type="ECO:0000259" key="5">
    <source>
        <dbReference type="PROSITE" id="PS50968"/>
    </source>
</evidence>
<comment type="caution">
    <text evidence="6">The sequence shown here is derived from an EMBL/GenBank/DDBJ whole genome shotgun (WGS) entry which is preliminary data.</text>
</comment>
<feature type="domain" description="Lipoyl-binding" evidence="5">
    <location>
        <begin position="21"/>
        <end position="103"/>
    </location>
</feature>
<feature type="modified residue" description="N6-lipoyllysine" evidence="3 4">
    <location>
        <position position="62"/>
    </location>
</feature>
<organism evidence="6 7">
    <name type="scientific">Candidatus Segetimicrobium genomatis</name>
    <dbReference type="NCBI Taxonomy" id="2569760"/>
    <lineage>
        <taxon>Bacteria</taxon>
        <taxon>Bacillati</taxon>
        <taxon>Candidatus Sysuimicrobiota</taxon>
        <taxon>Candidatus Sysuimicrobiia</taxon>
        <taxon>Candidatus Sysuimicrobiales</taxon>
        <taxon>Candidatus Segetimicrobiaceae</taxon>
        <taxon>Candidatus Segetimicrobium</taxon>
    </lineage>
</organism>
<dbReference type="PROSITE" id="PS00189">
    <property type="entry name" value="LIPOYL"/>
    <property type="match status" value="1"/>
</dbReference>
<dbReference type="PROSITE" id="PS50968">
    <property type="entry name" value="BIOTINYL_LIPOYL"/>
    <property type="match status" value="1"/>
</dbReference>
<dbReference type="InterPro" id="IPR017453">
    <property type="entry name" value="GCV_H_sub"/>
</dbReference>
<dbReference type="Gene3D" id="2.40.50.100">
    <property type="match status" value="1"/>
</dbReference>
<dbReference type="InterPro" id="IPR011053">
    <property type="entry name" value="Single_hybrid_motif"/>
</dbReference>
<dbReference type="NCBIfam" id="TIGR00527">
    <property type="entry name" value="gcvH"/>
    <property type="match status" value="1"/>
</dbReference>
<dbReference type="GO" id="GO:0005829">
    <property type="term" value="C:cytosol"/>
    <property type="evidence" value="ECO:0007669"/>
    <property type="project" value="TreeGrafter"/>
</dbReference>
<protein>
    <recommendedName>
        <fullName evidence="3">Glycine cleavage system H protein</fullName>
    </recommendedName>
</protein>
<dbReference type="GO" id="GO:0009249">
    <property type="term" value="P:protein lipoylation"/>
    <property type="evidence" value="ECO:0007669"/>
    <property type="project" value="TreeGrafter"/>
</dbReference>
<name>A0A537J2L1_9BACT</name>